<evidence type="ECO:0000313" key="2">
    <source>
        <dbReference type="EMBL" id="EFN82324.1"/>
    </source>
</evidence>
<organism evidence="3">
    <name type="scientific">Harpegnathos saltator</name>
    <name type="common">Jerdon's jumping ant</name>
    <dbReference type="NCBI Taxonomy" id="610380"/>
    <lineage>
        <taxon>Eukaryota</taxon>
        <taxon>Metazoa</taxon>
        <taxon>Ecdysozoa</taxon>
        <taxon>Arthropoda</taxon>
        <taxon>Hexapoda</taxon>
        <taxon>Insecta</taxon>
        <taxon>Pterygota</taxon>
        <taxon>Neoptera</taxon>
        <taxon>Endopterygota</taxon>
        <taxon>Hymenoptera</taxon>
        <taxon>Apocrita</taxon>
        <taxon>Aculeata</taxon>
        <taxon>Formicoidea</taxon>
        <taxon>Formicidae</taxon>
        <taxon>Ponerinae</taxon>
        <taxon>Ponerini</taxon>
        <taxon>Harpegnathos</taxon>
    </lineage>
</organism>
<dbReference type="Proteomes" id="UP000008237">
    <property type="component" value="Unassembled WGS sequence"/>
</dbReference>
<evidence type="ECO:0000256" key="1">
    <source>
        <dbReference type="SAM" id="Phobius"/>
    </source>
</evidence>
<dbReference type="InParanoid" id="E2BPP9"/>
<accession>E2BPP9</accession>
<dbReference type="AlphaFoldDB" id="E2BPP9"/>
<keyword evidence="1" id="KW-0472">Membrane</keyword>
<reference evidence="2 3" key="1">
    <citation type="journal article" date="2010" name="Science">
        <title>Genomic comparison of the ants Camponotus floridanus and Harpegnathos saltator.</title>
        <authorList>
            <person name="Bonasio R."/>
            <person name="Zhang G."/>
            <person name="Ye C."/>
            <person name="Mutti N.S."/>
            <person name="Fang X."/>
            <person name="Qin N."/>
            <person name="Donahue G."/>
            <person name="Yang P."/>
            <person name="Li Q."/>
            <person name="Li C."/>
            <person name="Zhang P."/>
            <person name="Huang Z."/>
            <person name="Berger S.L."/>
            <person name="Reinberg D."/>
            <person name="Wang J."/>
            <person name="Liebig J."/>
        </authorList>
    </citation>
    <scope>NUCLEOTIDE SEQUENCE [LARGE SCALE GENOMIC DNA]</scope>
    <source>
        <strain evidence="2 3">R22 G/1</strain>
    </source>
</reference>
<keyword evidence="3" id="KW-1185">Reference proteome</keyword>
<keyword evidence="1" id="KW-0812">Transmembrane</keyword>
<dbReference type="EMBL" id="GL449657">
    <property type="protein sequence ID" value="EFN82324.1"/>
    <property type="molecule type" value="Genomic_DNA"/>
</dbReference>
<proteinExistence type="predicted"/>
<sequence>MSTALRRSVYAFAMVDGLSMCMNKPHIALSKVYRVLQFSASVLIHAVTLYTYYQVIPLPEF</sequence>
<gene>
    <name evidence="2" type="ORF">EAI_05300</name>
</gene>
<name>E2BPP9_HARSA</name>
<protein>
    <submittedName>
        <fullName evidence="2">Uncharacterized protein</fullName>
    </submittedName>
</protein>
<feature type="transmembrane region" description="Helical" evidence="1">
    <location>
        <begin position="32"/>
        <end position="53"/>
    </location>
</feature>
<keyword evidence="1" id="KW-1133">Transmembrane helix</keyword>
<evidence type="ECO:0000313" key="3">
    <source>
        <dbReference type="Proteomes" id="UP000008237"/>
    </source>
</evidence>